<dbReference type="PROSITE" id="PS50222">
    <property type="entry name" value="EF_HAND_2"/>
    <property type="match status" value="4"/>
</dbReference>
<dbReference type="SUPFAM" id="SSF47473">
    <property type="entry name" value="EF-hand"/>
    <property type="match status" value="1"/>
</dbReference>
<dbReference type="InterPro" id="IPR050230">
    <property type="entry name" value="CALM/Myosin/TropC-like"/>
</dbReference>
<evidence type="ECO:0000256" key="3">
    <source>
        <dbReference type="SAM" id="Coils"/>
    </source>
</evidence>
<name>A0A212FBI6_DANPL</name>
<evidence type="ECO:0000256" key="1">
    <source>
        <dbReference type="ARBA" id="ARBA00022737"/>
    </source>
</evidence>
<dbReference type="InterPro" id="IPR011992">
    <property type="entry name" value="EF-hand-dom_pair"/>
</dbReference>
<organism evidence="5 6">
    <name type="scientific">Danaus plexippus plexippus</name>
    <dbReference type="NCBI Taxonomy" id="278856"/>
    <lineage>
        <taxon>Eukaryota</taxon>
        <taxon>Metazoa</taxon>
        <taxon>Ecdysozoa</taxon>
        <taxon>Arthropoda</taxon>
        <taxon>Hexapoda</taxon>
        <taxon>Insecta</taxon>
        <taxon>Pterygota</taxon>
        <taxon>Neoptera</taxon>
        <taxon>Endopterygota</taxon>
        <taxon>Lepidoptera</taxon>
        <taxon>Glossata</taxon>
        <taxon>Ditrysia</taxon>
        <taxon>Papilionoidea</taxon>
        <taxon>Nymphalidae</taxon>
        <taxon>Danainae</taxon>
        <taxon>Danaini</taxon>
        <taxon>Danaina</taxon>
        <taxon>Danaus</taxon>
        <taxon>Danaus</taxon>
    </lineage>
</organism>
<reference evidence="5 6" key="1">
    <citation type="journal article" date="2011" name="Cell">
        <title>The monarch butterfly genome yields insights into long-distance migration.</title>
        <authorList>
            <person name="Zhan S."/>
            <person name="Merlin C."/>
            <person name="Boore J.L."/>
            <person name="Reppert S.M."/>
        </authorList>
    </citation>
    <scope>NUCLEOTIDE SEQUENCE [LARGE SCALE GENOMIC DNA]</scope>
    <source>
        <strain evidence="5">F-2</strain>
    </source>
</reference>
<evidence type="ECO:0000259" key="4">
    <source>
        <dbReference type="PROSITE" id="PS50222"/>
    </source>
</evidence>
<accession>A0A212FBI6</accession>
<dbReference type="FunFam" id="1.10.238.10:FF:000001">
    <property type="entry name" value="Calmodulin 1"/>
    <property type="match status" value="1"/>
</dbReference>
<dbReference type="STRING" id="278856.A0A212FBI6"/>
<dbReference type="InParanoid" id="A0A212FBI6"/>
<dbReference type="InterPro" id="IPR002048">
    <property type="entry name" value="EF_hand_dom"/>
</dbReference>
<dbReference type="Pfam" id="PF13499">
    <property type="entry name" value="EF-hand_7"/>
    <property type="match status" value="2"/>
</dbReference>
<feature type="domain" description="EF-hand" evidence="4">
    <location>
        <begin position="34"/>
        <end position="69"/>
    </location>
</feature>
<evidence type="ECO:0000313" key="5">
    <source>
        <dbReference type="EMBL" id="OWR51101.1"/>
    </source>
</evidence>
<dbReference type="Proteomes" id="UP000007151">
    <property type="component" value="Unassembled WGS sequence"/>
</dbReference>
<evidence type="ECO:0000313" key="6">
    <source>
        <dbReference type="Proteomes" id="UP000007151"/>
    </source>
</evidence>
<keyword evidence="6" id="KW-1185">Reference proteome</keyword>
<keyword evidence="1" id="KW-0677">Repeat</keyword>
<dbReference type="Gene3D" id="1.10.238.10">
    <property type="entry name" value="EF-hand"/>
    <property type="match status" value="2"/>
</dbReference>
<dbReference type="EMBL" id="AGBW02009314">
    <property type="protein sequence ID" value="OWR51101.1"/>
    <property type="molecule type" value="Genomic_DNA"/>
</dbReference>
<dbReference type="SMART" id="SM00054">
    <property type="entry name" value="EFh"/>
    <property type="match status" value="4"/>
</dbReference>
<feature type="domain" description="EF-hand" evidence="4">
    <location>
        <begin position="143"/>
        <end position="178"/>
    </location>
</feature>
<dbReference type="PANTHER" id="PTHR23048">
    <property type="entry name" value="MYOSIN LIGHT CHAIN 1, 3"/>
    <property type="match status" value="1"/>
</dbReference>
<dbReference type="AlphaFoldDB" id="A0A212FBI6"/>
<proteinExistence type="predicted"/>
<dbReference type="CDD" id="cd00051">
    <property type="entry name" value="EFh"/>
    <property type="match status" value="2"/>
</dbReference>
<dbReference type="KEGG" id="dpl:KGM_211497"/>
<feature type="coiled-coil region" evidence="3">
    <location>
        <begin position="251"/>
        <end position="292"/>
    </location>
</feature>
<evidence type="ECO:0000256" key="2">
    <source>
        <dbReference type="ARBA" id="ARBA00022837"/>
    </source>
</evidence>
<comment type="caution">
    <text evidence="5">The sequence shown here is derived from an EMBL/GenBank/DDBJ whole genome shotgun (WGS) entry which is preliminary data.</text>
</comment>
<feature type="domain" description="EF-hand" evidence="4">
    <location>
        <begin position="107"/>
        <end position="142"/>
    </location>
</feature>
<feature type="domain" description="EF-hand" evidence="4">
    <location>
        <begin position="70"/>
        <end position="105"/>
    </location>
</feature>
<keyword evidence="2" id="KW-0106">Calcium</keyword>
<gene>
    <name evidence="5" type="ORF">KGM_211497</name>
</gene>
<sequence length="317" mass="36532">MHEEEVLEEAEIDIELEEEKPEKTVCARLIFDNEQKSDLQQAFDLLDYNGEGKIRAEDFRVAIKALGYEPTKEELQKMISGVDKGQTGKLSFENFETAIMRKVMSLDSDGDIMKSFRLFDMNDTGFISVENVKRVTDILGTYLTDEEIDEMVDDADTDYDGYISAQEFMKMIKNSVNIPFSNVTESDNETLEEKTEHLMNVVVESRKRFGKMCIDYERKSSLMENKILNMQLETIANYRFKSKNLVSDINIDEMTNDIDTFSNELLEMQQRVDNLKRNIKNTQAVVFQLKADRIGKKLQIPLTADAMLANAKNKINL</sequence>
<keyword evidence="3" id="KW-0175">Coiled coil</keyword>
<dbReference type="eggNOG" id="KOG0028">
    <property type="taxonomic scope" value="Eukaryota"/>
</dbReference>
<dbReference type="PANTHER" id="PTHR23048:SF59">
    <property type="entry name" value="EF-HAND SUPERFAMILY PROTEIN"/>
    <property type="match status" value="1"/>
</dbReference>
<protein>
    <submittedName>
        <fullName evidence="5">Centrin</fullName>
    </submittedName>
</protein>
<dbReference type="GO" id="GO:0016460">
    <property type="term" value="C:myosin II complex"/>
    <property type="evidence" value="ECO:0007669"/>
    <property type="project" value="TreeGrafter"/>
</dbReference>
<dbReference type="GO" id="GO:0005509">
    <property type="term" value="F:calcium ion binding"/>
    <property type="evidence" value="ECO:0007669"/>
    <property type="project" value="InterPro"/>
</dbReference>